<evidence type="ECO:0000256" key="9">
    <source>
        <dbReference type="ARBA" id="ARBA00023211"/>
    </source>
</evidence>
<comment type="subcellular location">
    <subcellularLocation>
        <location evidence="10">Cell inner membrane</location>
        <topology evidence="10">Peripheral membrane protein</topology>
        <orientation evidence="10">Cytoplasmic side</orientation>
    </subcellularLocation>
</comment>
<protein>
    <recommendedName>
        <fullName evidence="10">UDP-2,3-diacylglucosamine hydrolase</fullName>
        <ecNumber evidence="10">3.6.1.54</ecNumber>
    </recommendedName>
    <alternativeName>
        <fullName evidence="10">UDP-2,3-diacylglucosamine diphosphatase</fullName>
    </alternativeName>
</protein>
<dbReference type="CDD" id="cd07398">
    <property type="entry name" value="MPP_YbbF-LpxH"/>
    <property type="match status" value="1"/>
</dbReference>
<dbReference type="EMBL" id="WOFE01000004">
    <property type="protein sequence ID" value="MBM5571975.1"/>
    <property type="molecule type" value="Genomic_DNA"/>
</dbReference>
<feature type="binding site" evidence="10">
    <location>
        <position position="12"/>
    </location>
    <ligand>
        <name>Mn(2+)</name>
        <dbReference type="ChEBI" id="CHEBI:29035"/>
        <label>1</label>
    </ligand>
</feature>
<keyword evidence="9 10" id="KW-0464">Manganese</keyword>
<evidence type="ECO:0000256" key="4">
    <source>
        <dbReference type="ARBA" id="ARBA00022556"/>
    </source>
</evidence>
<keyword evidence="3 10" id="KW-0997">Cell inner membrane</keyword>
<comment type="cofactor">
    <cofactor evidence="10">
        <name>Mn(2+)</name>
        <dbReference type="ChEBI" id="CHEBI:29035"/>
    </cofactor>
    <text evidence="10">Binds 2 Mn(2+) ions per subunit in a binuclear metal center.</text>
</comment>
<comment type="pathway">
    <text evidence="10">Glycolipid biosynthesis; lipid IV(A) biosynthesis; lipid IV(A) from (3R)-3-hydroxytetradecanoyl-[acyl-carrier-protein] and UDP-N-acetyl-alpha-D-glucosamine: step 4/6.</text>
</comment>
<feature type="domain" description="Calcineurin-like phosphoesterase" evidence="11">
    <location>
        <begin position="6"/>
        <end position="202"/>
    </location>
</feature>
<dbReference type="HAMAP" id="MF_00575">
    <property type="entry name" value="LpxH"/>
    <property type="match status" value="1"/>
</dbReference>
<feature type="binding site" evidence="10">
    <location>
        <position position="198"/>
    </location>
    <ligand>
        <name>substrate</name>
    </ligand>
</feature>
<dbReference type="InterPro" id="IPR043461">
    <property type="entry name" value="LpxH-like"/>
</dbReference>
<dbReference type="PANTHER" id="PTHR34990:SF1">
    <property type="entry name" value="UDP-2,3-DIACYLGLUCOSAMINE HYDROLASE"/>
    <property type="match status" value="1"/>
</dbReference>
<reference evidence="12 13" key="1">
    <citation type="submission" date="2019-11" db="EMBL/GenBank/DDBJ databases">
        <title>Novel Deefgea species.</title>
        <authorList>
            <person name="Han J.-H."/>
        </authorList>
    </citation>
    <scope>NUCLEOTIDE SEQUENCE [LARGE SCALE GENOMIC DNA]</scope>
    <source>
        <strain evidence="12 13">LMG 24817</strain>
    </source>
</reference>
<dbReference type="RefSeq" id="WP_203571308.1">
    <property type="nucleotide sequence ID" value="NZ_WOFE01000004.1"/>
</dbReference>
<dbReference type="GO" id="GO:0016787">
    <property type="term" value="F:hydrolase activity"/>
    <property type="evidence" value="ECO:0007669"/>
    <property type="project" value="UniProtKB-KW"/>
</dbReference>
<dbReference type="NCBIfam" id="NF003743">
    <property type="entry name" value="PRK05340.1"/>
    <property type="match status" value="1"/>
</dbReference>
<feature type="binding site" evidence="10">
    <location>
        <position position="43"/>
    </location>
    <ligand>
        <name>Mn(2+)</name>
        <dbReference type="ChEBI" id="CHEBI:29035"/>
        <label>1</label>
    </ligand>
</feature>
<evidence type="ECO:0000256" key="6">
    <source>
        <dbReference type="ARBA" id="ARBA00022801"/>
    </source>
</evidence>
<keyword evidence="1 10" id="KW-1003">Cell membrane</keyword>
<feature type="binding site" evidence="10">
    <location>
        <begin position="82"/>
        <end position="83"/>
    </location>
    <ligand>
        <name>substrate</name>
    </ligand>
</feature>
<feature type="binding site" evidence="10">
    <location>
        <position position="163"/>
    </location>
    <ligand>
        <name>substrate</name>
    </ligand>
</feature>
<evidence type="ECO:0000256" key="3">
    <source>
        <dbReference type="ARBA" id="ARBA00022519"/>
    </source>
</evidence>
<dbReference type="SUPFAM" id="SSF56300">
    <property type="entry name" value="Metallo-dependent phosphatases"/>
    <property type="match status" value="1"/>
</dbReference>
<feature type="binding site" evidence="10">
    <location>
        <position position="200"/>
    </location>
    <ligand>
        <name>Mn(2+)</name>
        <dbReference type="ChEBI" id="CHEBI:29035"/>
        <label>1</label>
    </ligand>
</feature>
<keyword evidence="8 10" id="KW-0472">Membrane</keyword>
<keyword evidence="2 10" id="KW-0444">Lipid biosynthesis</keyword>
<evidence type="ECO:0000256" key="10">
    <source>
        <dbReference type="HAMAP-Rule" id="MF_00575"/>
    </source>
</evidence>
<feature type="binding site" evidence="10">
    <location>
        <position position="125"/>
    </location>
    <ligand>
        <name>substrate</name>
    </ligand>
</feature>
<evidence type="ECO:0000313" key="12">
    <source>
        <dbReference type="EMBL" id="MBM5571975.1"/>
    </source>
</evidence>
<sequence length="240" mass="27677">MTRPSYFISDLHLSPNDEATVLAFQQFMRTTAREAERLYILGDLFEYWFGDDQLSDAFYAEQVEQIAAVAQSGVQVFFMAGNRDLLTKKRFARAAQLTLLPDPTVIELQGLKIILAHGDLYCTDDIAYQRYRRIAHNRIVQFIWLNLPQKIRDKQINKLREKSKKANQFKNKAIMDVNPAAIETELKRSPAKILIHGHTHRPAQHQHDNGVRWVLPDWKDGVGGYLSCQDGQLKLNELNK</sequence>
<feature type="binding site" evidence="10">
    <location>
        <position position="82"/>
    </location>
    <ligand>
        <name>Mn(2+)</name>
        <dbReference type="ChEBI" id="CHEBI:29035"/>
        <label>2</label>
    </ligand>
</feature>
<keyword evidence="6 10" id="KW-0378">Hydrolase</keyword>
<gene>
    <name evidence="10" type="primary">lpxH</name>
    <name evidence="12" type="ORF">GM173_10345</name>
</gene>
<dbReference type="NCBIfam" id="TIGR01854">
    <property type="entry name" value="lipid_A_lpxH"/>
    <property type="match status" value="1"/>
</dbReference>
<dbReference type="Gene3D" id="3.60.21.10">
    <property type="match status" value="1"/>
</dbReference>
<feature type="binding site" evidence="10">
    <location>
        <position position="167"/>
    </location>
    <ligand>
        <name>substrate</name>
    </ligand>
</feature>
<dbReference type="EC" id="3.6.1.54" evidence="10"/>
<keyword evidence="4 10" id="KW-0441">Lipid A biosynthesis</keyword>
<comment type="similarity">
    <text evidence="10">Belongs to the LpxH family.</text>
</comment>
<keyword evidence="5 10" id="KW-0479">Metal-binding</keyword>
<dbReference type="PANTHER" id="PTHR34990">
    <property type="entry name" value="UDP-2,3-DIACYLGLUCOSAMINE HYDROLASE-RELATED"/>
    <property type="match status" value="1"/>
</dbReference>
<evidence type="ECO:0000256" key="1">
    <source>
        <dbReference type="ARBA" id="ARBA00022475"/>
    </source>
</evidence>
<accession>A0ABS2CE67</accession>
<feature type="binding site" evidence="10">
    <location>
        <position position="10"/>
    </location>
    <ligand>
        <name>Mn(2+)</name>
        <dbReference type="ChEBI" id="CHEBI:29035"/>
        <label>1</label>
    </ligand>
</feature>
<feature type="binding site" evidence="10">
    <location>
        <position position="43"/>
    </location>
    <ligand>
        <name>Mn(2+)</name>
        <dbReference type="ChEBI" id="CHEBI:29035"/>
        <label>2</label>
    </ligand>
</feature>
<feature type="binding site" evidence="10">
    <location>
        <position position="117"/>
    </location>
    <ligand>
        <name>Mn(2+)</name>
        <dbReference type="ChEBI" id="CHEBI:29035"/>
        <label>2</label>
    </ligand>
</feature>
<organism evidence="12 13">
    <name type="scientific">Deefgea chitinilytica</name>
    <dbReference type="NCBI Taxonomy" id="570276"/>
    <lineage>
        <taxon>Bacteria</taxon>
        <taxon>Pseudomonadati</taxon>
        <taxon>Pseudomonadota</taxon>
        <taxon>Betaproteobacteria</taxon>
        <taxon>Neisseriales</taxon>
        <taxon>Chitinibacteraceae</taxon>
        <taxon>Deefgea</taxon>
    </lineage>
</organism>
<feature type="binding site" evidence="10">
    <location>
        <position position="198"/>
    </location>
    <ligand>
        <name>Mn(2+)</name>
        <dbReference type="ChEBI" id="CHEBI:29035"/>
        <label>2</label>
    </ligand>
</feature>
<dbReference type="InterPro" id="IPR029052">
    <property type="entry name" value="Metallo-depent_PP-like"/>
</dbReference>
<name>A0ABS2CE67_9NEIS</name>
<evidence type="ECO:0000256" key="2">
    <source>
        <dbReference type="ARBA" id="ARBA00022516"/>
    </source>
</evidence>
<comment type="caution">
    <text evidence="12">The sequence shown here is derived from an EMBL/GenBank/DDBJ whole genome shotgun (WGS) entry which is preliminary data.</text>
</comment>
<dbReference type="Proteomes" id="UP001195660">
    <property type="component" value="Unassembled WGS sequence"/>
</dbReference>
<evidence type="ECO:0000256" key="5">
    <source>
        <dbReference type="ARBA" id="ARBA00022723"/>
    </source>
</evidence>
<feature type="binding site" evidence="10">
    <location>
        <position position="170"/>
    </location>
    <ligand>
        <name>substrate</name>
    </ligand>
</feature>
<proteinExistence type="inferred from homology"/>
<dbReference type="InterPro" id="IPR010138">
    <property type="entry name" value="UDP-diacylglucosamine_Hdrlase"/>
</dbReference>
<keyword evidence="7 10" id="KW-0443">Lipid metabolism</keyword>
<evidence type="ECO:0000256" key="8">
    <source>
        <dbReference type="ARBA" id="ARBA00023136"/>
    </source>
</evidence>
<dbReference type="Pfam" id="PF00149">
    <property type="entry name" value="Metallophos"/>
    <property type="match status" value="1"/>
</dbReference>
<evidence type="ECO:0000259" key="11">
    <source>
        <dbReference type="Pfam" id="PF00149"/>
    </source>
</evidence>
<dbReference type="InterPro" id="IPR004843">
    <property type="entry name" value="Calcineurin-like_PHP"/>
</dbReference>
<keyword evidence="13" id="KW-1185">Reference proteome</keyword>
<comment type="function">
    <text evidence="10">Hydrolyzes the pyrophosphate bond of UDP-2,3-diacylglucosamine to yield 2,3-diacylglucosamine 1-phosphate (lipid X) and UMP by catalyzing the attack of water at the alpha-P atom. Involved in the biosynthesis of lipid A, a phosphorylated glycolipid that anchors the lipopolysaccharide to the outer membrane of the cell.</text>
</comment>
<comment type="catalytic activity">
    <reaction evidence="10">
        <text>UDP-2-N,3-O-bis[(3R)-3-hydroxytetradecanoyl]-alpha-D-glucosamine + H2O = 2-N,3-O-bis[(3R)-3-hydroxytetradecanoyl]-alpha-D-glucosaminyl 1-phosphate + UMP + 2 H(+)</text>
        <dbReference type="Rhea" id="RHEA:25213"/>
        <dbReference type="ChEBI" id="CHEBI:15377"/>
        <dbReference type="ChEBI" id="CHEBI:15378"/>
        <dbReference type="ChEBI" id="CHEBI:57865"/>
        <dbReference type="ChEBI" id="CHEBI:57957"/>
        <dbReference type="ChEBI" id="CHEBI:78847"/>
        <dbReference type="EC" id="3.6.1.54"/>
    </reaction>
</comment>
<evidence type="ECO:0000256" key="7">
    <source>
        <dbReference type="ARBA" id="ARBA00023098"/>
    </source>
</evidence>
<evidence type="ECO:0000313" key="13">
    <source>
        <dbReference type="Proteomes" id="UP001195660"/>
    </source>
</evidence>